<dbReference type="InterPro" id="IPR001100">
    <property type="entry name" value="Pyr_nuc-diS_OxRdtase"/>
</dbReference>
<protein>
    <submittedName>
        <fullName evidence="12">Dihydrolipoamide dehydrogenase</fullName>
        <ecNumber evidence="12">1.8.1.4</ecNumber>
    </submittedName>
    <submittedName>
        <fullName evidence="13">FAD-binding protein</fullName>
    </submittedName>
</protein>
<dbReference type="GO" id="GO:0050660">
    <property type="term" value="F:flavin adenine dinucleotide binding"/>
    <property type="evidence" value="ECO:0007669"/>
    <property type="project" value="TreeGrafter"/>
</dbReference>
<evidence type="ECO:0000256" key="7">
    <source>
        <dbReference type="ARBA" id="ARBA00023157"/>
    </source>
</evidence>
<evidence type="ECO:0000256" key="4">
    <source>
        <dbReference type="ARBA" id="ARBA00022827"/>
    </source>
</evidence>
<dbReference type="InterPro" id="IPR004099">
    <property type="entry name" value="Pyr_nucl-diS_OxRdtase_dimer"/>
</dbReference>
<dbReference type="Gene3D" id="3.30.390.30">
    <property type="match status" value="1"/>
</dbReference>
<evidence type="ECO:0000313" key="14">
    <source>
        <dbReference type="Proteomes" id="UP000427373"/>
    </source>
</evidence>
<dbReference type="Gene3D" id="3.50.50.60">
    <property type="entry name" value="FAD/NAD(P)-binding domain"/>
    <property type="match status" value="2"/>
</dbReference>
<accession>A0A650CIE3</accession>
<dbReference type="GO" id="GO:0004148">
    <property type="term" value="F:dihydrolipoyl dehydrogenase (NADH) activity"/>
    <property type="evidence" value="ECO:0007669"/>
    <property type="project" value="UniProtKB-EC"/>
</dbReference>
<evidence type="ECO:0000256" key="1">
    <source>
        <dbReference type="ARBA" id="ARBA00001974"/>
    </source>
</evidence>
<reference evidence="13 14" key="1">
    <citation type="submission" date="2019-10" db="EMBL/GenBank/DDBJ databases">
        <title>Genome Sequences from Six Type Strain Members of the Archaeal Family Sulfolobaceae: Acidianus ambivalens, Acidianus infernus, Metallosphaera prunae, Stygiolobus azoricus, Sulfolobus metallicus, and Sulfurisphaera ohwakuensis.</title>
        <authorList>
            <person name="Counts J.A."/>
            <person name="Kelly R.M."/>
        </authorList>
    </citation>
    <scope>NUCLEOTIDE SEQUENCE [LARGE SCALE GENOMIC DNA]</scope>
    <source>
        <strain evidence="13 14">TA-1</strain>
    </source>
</reference>
<dbReference type="InterPro" id="IPR012999">
    <property type="entry name" value="Pyr_OxRdtase_I_AS"/>
</dbReference>
<evidence type="ECO:0000256" key="6">
    <source>
        <dbReference type="ARBA" id="ARBA00023027"/>
    </source>
</evidence>
<comment type="similarity">
    <text evidence="2 9">Belongs to the class-I pyridine nucleotide-disulfide oxidoreductase family.</text>
</comment>
<dbReference type="Pfam" id="PF07992">
    <property type="entry name" value="Pyr_redox_2"/>
    <property type="match status" value="1"/>
</dbReference>
<keyword evidence="14" id="KW-1185">Reference proteome</keyword>
<keyword evidence="7" id="KW-1015">Disulfide bond</keyword>
<evidence type="ECO:0000256" key="2">
    <source>
        <dbReference type="ARBA" id="ARBA00007532"/>
    </source>
</evidence>
<name>A0A650CIE3_SULOH</name>
<dbReference type="PIRSF" id="PIRSF000350">
    <property type="entry name" value="Mercury_reductase_MerA"/>
    <property type="match status" value="1"/>
</dbReference>
<dbReference type="GeneID" id="42801695"/>
<keyword evidence="3 9" id="KW-0285">Flavoprotein</keyword>
<organism evidence="13 14">
    <name type="scientific">Sulfurisphaera ohwakuensis</name>
    <dbReference type="NCBI Taxonomy" id="69656"/>
    <lineage>
        <taxon>Archaea</taxon>
        <taxon>Thermoproteota</taxon>
        <taxon>Thermoprotei</taxon>
        <taxon>Sulfolobales</taxon>
        <taxon>Sulfolobaceae</taxon>
        <taxon>Sulfurisphaera</taxon>
    </lineage>
</organism>
<dbReference type="RefSeq" id="WP_156015064.1">
    <property type="nucleotide sequence ID" value="NZ_CP045484.1"/>
</dbReference>
<dbReference type="PRINTS" id="PR00411">
    <property type="entry name" value="PNDRDTASEI"/>
</dbReference>
<keyword evidence="8 9" id="KW-0676">Redox-active center</keyword>
<evidence type="ECO:0000259" key="10">
    <source>
        <dbReference type="Pfam" id="PF02852"/>
    </source>
</evidence>
<dbReference type="SUPFAM" id="SSF51905">
    <property type="entry name" value="FAD/NAD(P)-binding domain"/>
    <property type="match status" value="1"/>
</dbReference>
<dbReference type="OrthoDB" id="27922at2157"/>
<evidence type="ECO:0000256" key="3">
    <source>
        <dbReference type="ARBA" id="ARBA00022630"/>
    </source>
</evidence>
<sequence length="437" mass="48234">MEYDVIIIGGGTAGYTAGVILGRRGKKIAVVEKEKFGGTCVNYGCVPSIFLSDISFLYSRLSEIGNYKGIEINLKLNNFFSKREEIIDYLSTAGKRLIENASGETIEGEGIIRDNHTVEVNGRLLTTKEIIIATGSKPKPPRIEGIENAISEDQVVRLNTIPSSMVIIGGGVAGTEIAQIFAKLGTKVTLLTRSKILKELHEETRKLMIDSLEFDGIDIIENSKIEKIYGEKVYTNKGVFDGEIVVYATGREPNYPKGFEKLNVEIGKEGIIVNERMQTNIKNIYAIGDIVNKEKKVAHVAYMEAIIASLNVLGTCEYMDYTGTPQVIYTDPQIGIAGEKDKAVKFLKFPYNADTRAIIKGLREGFALIGIDKNGTIVYSEIIGDNAEELINIMALAIRKRVTIRDLAFTIFVHPSLSEILVNAARGEFDLDVDLYK</sequence>
<evidence type="ECO:0000313" key="15">
    <source>
        <dbReference type="Proteomes" id="UP000582213"/>
    </source>
</evidence>
<dbReference type="KEGG" id="soh:D1869_10585"/>
<dbReference type="GO" id="GO:0006103">
    <property type="term" value="P:2-oxoglutarate metabolic process"/>
    <property type="evidence" value="ECO:0007669"/>
    <property type="project" value="TreeGrafter"/>
</dbReference>
<proteinExistence type="inferred from homology"/>
<dbReference type="PROSITE" id="PS00076">
    <property type="entry name" value="PYRIDINE_REDOX_1"/>
    <property type="match status" value="1"/>
</dbReference>
<dbReference type="EC" id="1.8.1.4" evidence="12"/>
<gene>
    <name evidence="13" type="ORF">D1869_10585</name>
    <name evidence="12" type="ORF">HNQ62_002358</name>
</gene>
<evidence type="ECO:0000256" key="8">
    <source>
        <dbReference type="ARBA" id="ARBA00023284"/>
    </source>
</evidence>
<feature type="domain" description="Pyridine nucleotide-disulphide oxidoreductase dimerisation" evidence="10">
    <location>
        <begin position="324"/>
        <end position="424"/>
    </location>
</feature>
<feature type="domain" description="FAD/NAD(P)-binding" evidence="11">
    <location>
        <begin position="3"/>
        <end position="305"/>
    </location>
</feature>
<evidence type="ECO:0000313" key="13">
    <source>
        <dbReference type="EMBL" id="QGR17582.1"/>
    </source>
</evidence>
<evidence type="ECO:0000313" key="12">
    <source>
        <dbReference type="EMBL" id="MBB5254584.1"/>
    </source>
</evidence>
<keyword evidence="6" id="KW-0520">NAD</keyword>
<comment type="cofactor">
    <cofactor evidence="1">
        <name>FAD</name>
        <dbReference type="ChEBI" id="CHEBI:57692"/>
    </cofactor>
</comment>
<dbReference type="EMBL" id="CP045484">
    <property type="protein sequence ID" value="QGR17582.1"/>
    <property type="molecule type" value="Genomic_DNA"/>
</dbReference>
<dbReference type="InterPro" id="IPR036188">
    <property type="entry name" value="FAD/NAD-bd_sf"/>
</dbReference>
<keyword evidence="5 9" id="KW-0560">Oxidoreductase</keyword>
<dbReference type="Proteomes" id="UP000582213">
    <property type="component" value="Unassembled WGS sequence"/>
</dbReference>
<dbReference type="InterPro" id="IPR016156">
    <property type="entry name" value="FAD/NAD-linked_Rdtase_dimer_sf"/>
</dbReference>
<evidence type="ECO:0000256" key="9">
    <source>
        <dbReference type="RuleBase" id="RU003691"/>
    </source>
</evidence>
<dbReference type="EMBL" id="JACHFY010000018">
    <property type="protein sequence ID" value="MBB5254584.1"/>
    <property type="molecule type" value="Genomic_DNA"/>
</dbReference>
<dbReference type="Proteomes" id="UP000427373">
    <property type="component" value="Chromosome"/>
</dbReference>
<evidence type="ECO:0000256" key="5">
    <source>
        <dbReference type="ARBA" id="ARBA00023002"/>
    </source>
</evidence>
<dbReference type="InterPro" id="IPR050151">
    <property type="entry name" value="Class-I_Pyr_Nuc-Dis_Oxidored"/>
</dbReference>
<dbReference type="AlphaFoldDB" id="A0A650CIE3"/>
<dbReference type="PANTHER" id="PTHR22912:SF151">
    <property type="entry name" value="DIHYDROLIPOYL DEHYDROGENASE, MITOCHONDRIAL"/>
    <property type="match status" value="1"/>
</dbReference>
<dbReference type="InterPro" id="IPR023753">
    <property type="entry name" value="FAD/NAD-binding_dom"/>
</dbReference>
<reference evidence="12 15" key="2">
    <citation type="submission" date="2020-08" db="EMBL/GenBank/DDBJ databases">
        <title>Genomic Encyclopedia of Type Strains, Phase IV (KMG-IV): sequencing the most valuable type-strain genomes for metagenomic binning, comparative biology and taxonomic classification.</title>
        <authorList>
            <person name="Goeker M."/>
        </authorList>
    </citation>
    <scope>NUCLEOTIDE SEQUENCE [LARGE SCALE GENOMIC DNA]</scope>
    <source>
        <strain evidence="12 15">DSM 12421</strain>
    </source>
</reference>
<evidence type="ECO:0000259" key="11">
    <source>
        <dbReference type="Pfam" id="PF07992"/>
    </source>
</evidence>
<dbReference type="PRINTS" id="PR00368">
    <property type="entry name" value="FADPNR"/>
</dbReference>
<dbReference type="Pfam" id="PF02852">
    <property type="entry name" value="Pyr_redox_dim"/>
    <property type="match status" value="1"/>
</dbReference>
<dbReference type="SUPFAM" id="SSF55424">
    <property type="entry name" value="FAD/NAD-linked reductases, dimerisation (C-terminal) domain"/>
    <property type="match status" value="1"/>
</dbReference>
<dbReference type="PANTHER" id="PTHR22912">
    <property type="entry name" value="DISULFIDE OXIDOREDUCTASE"/>
    <property type="match status" value="1"/>
</dbReference>
<keyword evidence="4 9" id="KW-0274">FAD</keyword>